<evidence type="ECO:0000256" key="4">
    <source>
        <dbReference type="ARBA" id="ARBA00022571"/>
    </source>
</evidence>
<comment type="subcellular location">
    <subcellularLocation>
        <location evidence="5">Cytoplasm</location>
    </subcellularLocation>
</comment>
<evidence type="ECO:0000259" key="7">
    <source>
        <dbReference type="Pfam" id="PF14698"/>
    </source>
</evidence>
<dbReference type="Gene3D" id="1.10.40.30">
    <property type="entry name" value="Fumarase/aspartase (C-terminal domain)"/>
    <property type="match status" value="1"/>
</dbReference>
<evidence type="ECO:0000313" key="8">
    <source>
        <dbReference type="EMBL" id="KRO61786.1"/>
    </source>
</evidence>
<comment type="similarity">
    <text evidence="5">Belongs to the lyase 1 family. Argininosuccinate lyase subfamily.</text>
</comment>
<dbReference type="PRINTS" id="PR00145">
    <property type="entry name" value="ARGSUCLYASE"/>
</dbReference>
<dbReference type="EMBL" id="LIBO01000208">
    <property type="protein sequence ID" value="KRO61786.1"/>
    <property type="molecule type" value="Genomic_DNA"/>
</dbReference>
<dbReference type="EC" id="4.3.2.1" evidence="3 5"/>
<dbReference type="InterPro" id="IPR008948">
    <property type="entry name" value="L-Aspartase-like"/>
</dbReference>
<dbReference type="Pfam" id="PF00206">
    <property type="entry name" value="Lyase_1"/>
    <property type="match status" value="1"/>
</dbReference>
<dbReference type="InterPro" id="IPR000362">
    <property type="entry name" value="Fumarate_lyase_fam"/>
</dbReference>
<proteinExistence type="inferred from homology"/>
<dbReference type="HAMAP" id="MF_00006">
    <property type="entry name" value="Arg_succ_lyase"/>
    <property type="match status" value="1"/>
</dbReference>
<dbReference type="UniPathway" id="UPA00068">
    <property type="reaction ID" value="UER00114"/>
</dbReference>
<dbReference type="FunFam" id="1.20.200.10:FF:000015">
    <property type="entry name" value="argininosuccinate lyase isoform X2"/>
    <property type="match status" value="1"/>
</dbReference>
<dbReference type="GO" id="GO:0004056">
    <property type="term" value="F:argininosuccinate lyase activity"/>
    <property type="evidence" value="ECO:0007669"/>
    <property type="project" value="UniProtKB-UniRule"/>
</dbReference>
<evidence type="ECO:0000313" key="9">
    <source>
        <dbReference type="Proteomes" id="UP000051269"/>
    </source>
</evidence>
<comment type="caution">
    <text evidence="8">The sequence shown here is derived from an EMBL/GenBank/DDBJ whole genome shotgun (WGS) entry which is preliminary data.</text>
</comment>
<evidence type="ECO:0000256" key="2">
    <source>
        <dbReference type="ARBA" id="ARBA00004941"/>
    </source>
</evidence>
<dbReference type="PROSITE" id="PS00163">
    <property type="entry name" value="FUMARATE_LYASES"/>
    <property type="match status" value="1"/>
</dbReference>
<protein>
    <recommendedName>
        <fullName evidence="3 5">Argininosuccinate lyase</fullName>
        <shortName evidence="5">ASAL</shortName>
        <ecNumber evidence="3 5">4.3.2.1</ecNumber>
    </recommendedName>
    <alternativeName>
        <fullName evidence="5">Arginosuccinase</fullName>
    </alternativeName>
</protein>
<dbReference type="PANTHER" id="PTHR43814:SF1">
    <property type="entry name" value="ARGININOSUCCINATE LYASE"/>
    <property type="match status" value="1"/>
</dbReference>
<dbReference type="GO" id="GO:0005829">
    <property type="term" value="C:cytosol"/>
    <property type="evidence" value="ECO:0007669"/>
    <property type="project" value="TreeGrafter"/>
</dbReference>
<dbReference type="InterPro" id="IPR009049">
    <property type="entry name" value="Argininosuccinate_lyase"/>
</dbReference>
<dbReference type="Gene3D" id="1.20.200.10">
    <property type="entry name" value="Fumarase/aspartase (Central domain)"/>
    <property type="match status" value="1"/>
</dbReference>
<evidence type="ECO:0000256" key="1">
    <source>
        <dbReference type="ARBA" id="ARBA00000985"/>
    </source>
</evidence>
<comment type="pathway">
    <text evidence="2 5">Amino-acid biosynthesis; L-arginine biosynthesis; L-arginine from L-ornithine and carbamoyl phosphate: step 3/3.</text>
</comment>
<evidence type="ECO:0000259" key="6">
    <source>
        <dbReference type="Pfam" id="PF00206"/>
    </source>
</evidence>
<dbReference type="Pfam" id="PF14698">
    <property type="entry name" value="ASL_C2"/>
    <property type="match status" value="1"/>
</dbReference>
<feature type="domain" description="Argininosuccinate lyase C-terminal" evidence="7">
    <location>
        <begin position="364"/>
        <end position="417"/>
    </location>
</feature>
<feature type="domain" description="Fumarate lyase N-terminal" evidence="6">
    <location>
        <begin position="7"/>
        <end position="300"/>
    </location>
</feature>
<dbReference type="InterPro" id="IPR020557">
    <property type="entry name" value="Fumarate_lyase_CS"/>
</dbReference>
<accession>A0A0R2RNZ8</accession>
<dbReference type="Gene3D" id="1.10.275.10">
    <property type="entry name" value="Fumarase/aspartase (N-terminal domain)"/>
    <property type="match status" value="1"/>
</dbReference>
<dbReference type="InterPro" id="IPR024083">
    <property type="entry name" value="Fumarase/histidase_N"/>
</dbReference>
<dbReference type="Proteomes" id="UP000051269">
    <property type="component" value="Unassembled WGS sequence"/>
</dbReference>
<dbReference type="NCBIfam" id="TIGR00838">
    <property type="entry name" value="argH"/>
    <property type="match status" value="1"/>
</dbReference>
<dbReference type="GO" id="GO:0042450">
    <property type="term" value="P:L-arginine biosynthetic process via ornithine"/>
    <property type="evidence" value="ECO:0007669"/>
    <property type="project" value="UniProtKB-UniRule"/>
</dbReference>
<keyword evidence="5" id="KW-0028">Amino-acid biosynthesis</keyword>
<dbReference type="InterPro" id="IPR029419">
    <property type="entry name" value="Arg_succ_lyase_C"/>
</dbReference>
<dbReference type="InterPro" id="IPR022761">
    <property type="entry name" value="Fumarate_lyase_N"/>
</dbReference>
<dbReference type="CDD" id="cd01359">
    <property type="entry name" value="Argininosuccinate_lyase"/>
    <property type="match status" value="1"/>
</dbReference>
<dbReference type="PRINTS" id="PR00149">
    <property type="entry name" value="FUMRATELYASE"/>
</dbReference>
<evidence type="ECO:0000256" key="3">
    <source>
        <dbReference type="ARBA" id="ARBA00012338"/>
    </source>
</evidence>
<dbReference type="PANTHER" id="PTHR43814">
    <property type="entry name" value="ARGININOSUCCINATE LYASE"/>
    <property type="match status" value="1"/>
</dbReference>
<keyword evidence="5 8" id="KW-0456">Lyase</keyword>
<sequence length="463" mass="50734">MRSAGKGRFSSPADPKAAKFSRSVHFDQRLARYDLRGSRAHATMLGRIGVLTRKEVAAIVRGLDGMEREIVAGKFRWKDSLEDVHMNLEAALTERVPAGAKLHTGRSRNDQVATDLRLWLRDQIAGDREAIRTLQRVLVGLGEKHREVILPGYTHLQRGQPVTLAHHFLAYVEMLERDHGRLLDAAQRADVMPLGSGALAGSTLKLNREMTRKLLGFGSISKNSMDAVADRDFLVEYLAAAALVGVHLSRLAEDLILFSSAEFGFMRFGEAFTTGSSLMPQKRNPDMAELVRGKSGRLMGHLVSLLTVLKGLPLTYNRDLQEDKECVFDAADTLRSSLEVMAAAVDSLEVDAGACLYAVSAPELLATDVADALVRAGLPFRKAHQVVGAAVRQAEESGTRIDRLSEQVWESLAPGMGRLAEEILAGSPLMRLKKALQARSAVVGAPSFSGVQKELTQWKKRLR</sequence>
<organism evidence="8 9">
    <name type="scientific">Verrucomicrobia subdivision 6 bacterium BACL9 MAG-120507-bin52</name>
    <dbReference type="NCBI Taxonomy" id="1655590"/>
    <lineage>
        <taxon>Bacteria</taxon>
        <taxon>Pseudomonadati</taxon>
        <taxon>Verrucomicrobiota</taxon>
        <taxon>Verrucomicrobiia</taxon>
        <taxon>Verrucomicrobiales</taxon>
        <taxon>Verrucomicrobia subdivision 6</taxon>
    </lineage>
</organism>
<name>A0A0R2RNZ8_9BACT</name>
<keyword evidence="5" id="KW-0963">Cytoplasm</keyword>
<comment type="catalytic activity">
    <reaction evidence="1 5">
        <text>2-(N(omega)-L-arginino)succinate = fumarate + L-arginine</text>
        <dbReference type="Rhea" id="RHEA:24020"/>
        <dbReference type="ChEBI" id="CHEBI:29806"/>
        <dbReference type="ChEBI" id="CHEBI:32682"/>
        <dbReference type="ChEBI" id="CHEBI:57472"/>
        <dbReference type="EC" id="4.3.2.1"/>
    </reaction>
</comment>
<keyword evidence="4 5" id="KW-0055">Arginine biosynthesis</keyword>
<gene>
    <name evidence="5" type="primary">argH</name>
    <name evidence="8" type="ORF">ABR82_01860</name>
</gene>
<reference evidence="8 9" key="1">
    <citation type="submission" date="2015-10" db="EMBL/GenBank/DDBJ databases">
        <title>Metagenome-Assembled Genomes uncover a global brackish microbiome.</title>
        <authorList>
            <person name="Hugerth L.W."/>
            <person name="Larsson J."/>
            <person name="Alneberg J."/>
            <person name="Lindh M.V."/>
            <person name="Legrand C."/>
            <person name="Pinhassi J."/>
            <person name="Andersson A.F."/>
        </authorList>
    </citation>
    <scope>NUCLEOTIDE SEQUENCE [LARGE SCALE GENOMIC DNA]</scope>
    <source>
        <strain evidence="8">BACL18 MAG-120507-bin52</strain>
    </source>
</reference>
<dbReference type="AlphaFoldDB" id="A0A0R2RNZ8"/>
<dbReference type="SUPFAM" id="SSF48557">
    <property type="entry name" value="L-aspartase-like"/>
    <property type="match status" value="1"/>
</dbReference>
<evidence type="ECO:0000256" key="5">
    <source>
        <dbReference type="HAMAP-Rule" id="MF_00006"/>
    </source>
</evidence>